<accession>A0A5J9WKQ2</accession>
<dbReference type="Gramene" id="TVU48496">
    <property type="protein sequence ID" value="TVU48496"/>
    <property type="gene ID" value="EJB05_08134"/>
</dbReference>
<reference evidence="2 3" key="1">
    <citation type="journal article" date="2019" name="Sci. Rep.">
        <title>A high-quality genome of Eragrostis curvula grass provides insights into Poaceae evolution and supports new strategies to enhance forage quality.</title>
        <authorList>
            <person name="Carballo J."/>
            <person name="Santos B.A.C.M."/>
            <person name="Zappacosta D."/>
            <person name="Garbus I."/>
            <person name="Selva J.P."/>
            <person name="Gallo C.A."/>
            <person name="Diaz A."/>
            <person name="Albertini E."/>
            <person name="Caccamo M."/>
            <person name="Echenique V."/>
        </authorList>
    </citation>
    <scope>NUCLEOTIDE SEQUENCE [LARGE SCALE GENOMIC DNA]</scope>
    <source>
        <strain evidence="3">cv. Victoria</strain>
        <tissue evidence="2">Leaf</tissue>
    </source>
</reference>
<proteinExistence type="predicted"/>
<comment type="caution">
    <text evidence="2">The sequence shown here is derived from an EMBL/GenBank/DDBJ whole genome shotgun (WGS) entry which is preliminary data.</text>
</comment>
<evidence type="ECO:0000256" key="1">
    <source>
        <dbReference type="SAM" id="MobiDB-lite"/>
    </source>
</evidence>
<dbReference type="AlphaFoldDB" id="A0A5J9WKQ2"/>
<feature type="region of interest" description="Disordered" evidence="1">
    <location>
        <begin position="1"/>
        <end position="20"/>
    </location>
</feature>
<organism evidence="2 3">
    <name type="scientific">Eragrostis curvula</name>
    <name type="common">weeping love grass</name>
    <dbReference type="NCBI Taxonomy" id="38414"/>
    <lineage>
        <taxon>Eukaryota</taxon>
        <taxon>Viridiplantae</taxon>
        <taxon>Streptophyta</taxon>
        <taxon>Embryophyta</taxon>
        <taxon>Tracheophyta</taxon>
        <taxon>Spermatophyta</taxon>
        <taxon>Magnoliopsida</taxon>
        <taxon>Liliopsida</taxon>
        <taxon>Poales</taxon>
        <taxon>Poaceae</taxon>
        <taxon>PACMAD clade</taxon>
        <taxon>Chloridoideae</taxon>
        <taxon>Eragrostideae</taxon>
        <taxon>Eragrostidinae</taxon>
        <taxon>Eragrostis</taxon>
    </lineage>
</organism>
<gene>
    <name evidence="2" type="ORF">EJB05_08134</name>
</gene>
<evidence type="ECO:0000313" key="2">
    <source>
        <dbReference type="EMBL" id="TVU48496.1"/>
    </source>
</evidence>
<protein>
    <submittedName>
        <fullName evidence="2">Uncharacterized protein</fullName>
    </submittedName>
</protein>
<evidence type="ECO:0000313" key="3">
    <source>
        <dbReference type="Proteomes" id="UP000324897"/>
    </source>
</evidence>
<dbReference type="EMBL" id="RWGY01000004">
    <property type="protein sequence ID" value="TVU48496.1"/>
    <property type="molecule type" value="Genomic_DNA"/>
</dbReference>
<feature type="non-terminal residue" evidence="2">
    <location>
        <position position="1"/>
    </location>
</feature>
<keyword evidence="3" id="KW-1185">Reference proteome</keyword>
<dbReference type="Proteomes" id="UP000324897">
    <property type="component" value="Chromosome 5"/>
</dbReference>
<name>A0A5J9WKQ2_9POAL</name>
<sequence length="82" mass="8462">MMSAAARGPKGTATAPLDGGALTLGWTRAPAKGAAAAPPLLLAPAAVVDSLSRAVVERQKIFVHSFLKAGQKIDWVLVTRKN</sequence>